<dbReference type="Gramene" id="AET7Gv20849800.1">
    <property type="protein sequence ID" value="AET7Gv20849800.1"/>
    <property type="gene ID" value="AET7Gv20849800"/>
</dbReference>
<sequence length="58" mass="6778">MVCQFHRTHSMRHNVILHSFSHVDVNSSQAERKGKKEEEYALHTATQVFISPQHIFCV</sequence>
<name>A0A453S7F6_AEGTS</name>
<reference evidence="1" key="3">
    <citation type="journal article" date="2017" name="Nature">
        <title>Genome sequence of the progenitor of the wheat D genome Aegilops tauschii.</title>
        <authorList>
            <person name="Luo M.C."/>
            <person name="Gu Y.Q."/>
            <person name="Puiu D."/>
            <person name="Wang H."/>
            <person name="Twardziok S.O."/>
            <person name="Deal K.R."/>
            <person name="Huo N."/>
            <person name="Zhu T."/>
            <person name="Wang L."/>
            <person name="Wang Y."/>
            <person name="McGuire P.E."/>
            <person name="Liu S."/>
            <person name="Long H."/>
            <person name="Ramasamy R.K."/>
            <person name="Rodriguez J.C."/>
            <person name="Van S.L."/>
            <person name="Yuan L."/>
            <person name="Wang Z."/>
            <person name="Xia Z."/>
            <person name="Xiao L."/>
            <person name="Anderson O.D."/>
            <person name="Ouyang S."/>
            <person name="Liang Y."/>
            <person name="Zimin A.V."/>
            <person name="Pertea G."/>
            <person name="Qi P."/>
            <person name="Bennetzen J.L."/>
            <person name="Dai X."/>
            <person name="Dawson M.W."/>
            <person name="Muller H.G."/>
            <person name="Kugler K."/>
            <person name="Rivarola-Duarte L."/>
            <person name="Spannagl M."/>
            <person name="Mayer K.F.X."/>
            <person name="Lu F.H."/>
            <person name="Bevan M.W."/>
            <person name="Leroy P."/>
            <person name="Li P."/>
            <person name="You F.M."/>
            <person name="Sun Q."/>
            <person name="Liu Z."/>
            <person name="Lyons E."/>
            <person name="Wicker T."/>
            <person name="Salzberg S.L."/>
            <person name="Devos K.M."/>
            <person name="Dvorak J."/>
        </authorList>
    </citation>
    <scope>NUCLEOTIDE SEQUENCE [LARGE SCALE GENOMIC DNA]</scope>
    <source>
        <strain evidence="1">cv. AL8/78</strain>
    </source>
</reference>
<proteinExistence type="predicted"/>
<organism evidence="1 2">
    <name type="scientific">Aegilops tauschii subsp. strangulata</name>
    <name type="common">Goatgrass</name>
    <dbReference type="NCBI Taxonomy" id="200361"/>
    <lineage>
        <taxon>Eukaryota</taxon>
        <taxon>Viridiplantae</taxon>
        <taxon>Streptophyta</taxon>
        <taxon>Embryophyta</taxon>
        <taxon>Tracheophyta</taxon>
        <taxon>Spermatophyta</taxon>
        <taxon>Magnoliopsida</taxon>
        <taxon>Liliopsida</taxon>
        <taxon>Poales</taxon>
        <taxon>Poaceae</taxon>
        <taxon>BOP clade</taxon>
        <taxon>Pooideae</taxon>
        <taxon>Triticodae</taxon>
        <taxon>Triticeae</taxon>
        <taxon>Triticinae</taxon>
        <taxon>Aegilops</taxon>
    </lineage>
</organism>
<accession>A0A453S7F6</accession>
<dbReference type="Proteomes" id="UP000015105">
    <property type="component" value="Chromosome 7D"/>
</dbReference>
<evidence type="ECO:0000313" key="1">
    <source>
        <dbReference type="EnsemblPlants" id="AET7Gv20849800.1"/>
    </source>
</evidence>
<reference evidence="2" key="1">
    <citation type="journal article" date="2014" name="Science">
        <title>Ancient hybridizations among the ancestral genomes of bread wheat.</title>
        <authorList>
            <consortium name="International Wheat Genome Sequencing Consortium,"/>
            <person name="Marcussen T."/>
            <person name="Sandve S.R."/>
            <person name="Heier L."/>
            <person name="Spannagl M."/>
            <person name="Pfeifer M."/>
            <person name="Jakobsen K.S."/>
            <person name="Wulff B.B."/>
            <person name="Steuernagel B."/>
            <person name="Mayer K.F."/>
            <person name="Olsen O.A."/>
        </authorList>
    </citation>
    <scope>NUCLEOTIDE SEQUENCE [LARGE SCALE GENOMIC DNA]</scope>
    <source>
        <strain evidence="2">cv. AL8/78</strain>
    </source>
</reference>
<reference evidence="2" key="2">
    <citation type="journal article" date="2017" name="Nat. Plants">
        <title>The Aegilops tauschii genome reveals multiple impacts of transposons.</title>
        <authorList>
            <person name="Zhao G."/>
            <person name="Zou C."/>
            <person name="Li K."/>
            <person name="Wang K."/>
            <person name="Li T."/>
            <person name="Gao L."/>
            <person name="Zhang X."/>
            <person name="Wang H."/>
            <person name="Yang Z."/>
            <person name="Liu X."/>
            <person name="Jiang W."/>
            <person name="Mao L."/>
            <person name="Kong X."/>
            <person name="Jiao Y."/>
            <person name="Jia J."/>
        </authorList>
    </citation>
    <scope>NUCLEOTIDE SEQUENCE [LARGE SCALE GENOMIC DNA]</scope>
    <source>
        <strain evidence="2">cv. AL8/78</strain>
    </source>
</reference>
<evidence type="ECO:0000313" key="2">
    <source>
        <dbReference type="Proteomes" id="UP000015105"/>
    </source>
</evidence>
<dbReference type="EnsemblPlants" id="AET7Gv20849800.1">
    <property type="protein sequence ID" value="AET7Gv20849800.1"/>
    <property type="gene ID" value="AET7Gv20849800"/>
</dbReference>
<reference evidence="1" key="5">
    <citation type="journal article" date="2021" name="G3 (Bethesda)">
        <title>Aegilops tauschii genome assembly Aet v5.0 features greater sequence contiguity and improved annotation.</title>
        <authorList>
            <person name="Wang L."/>
            <person name="Zhu T."/>
            <person name="Rodriguez J.C."/>
            <person name="Deal K.R."/>
            <person name="Dubcovsky J."/>
            <person name="McGuire P.E."/>
            <person name="Lux T."/>
            <person name="Spannagl M."/>
            <person name="Mayer K.F.X."/>
            <person name="Baldrich P."/>
            <person name="Meyers B.C."/>
            <person name="Huo N."/>
            <person name="Gu Y.Q."/>
            <person name="Zhou H."/>
            <person name="Devos K.M."/>
            <person name="Bennetzen J.L."/>
            <person name="Unver T."/>
            <person name="Budak H."/>
            <person name="Gulick P.J."/>
            <person name="Galiba G."/>
            <person name="Kalapos B."/>
            <person name="Nelson D.R."/>
            <person name="Li P."/>
            <person name="You F.M."/>
            <person name="Luo M.C."/>
            <person name="Dvorak J."/>
        </authorList>
    </citation>
    <scope>NUCLEOTIDE SEQUENCE [LARGE SCALE GENOMIC DNA]</scope>
    <source>
        <strain evidence="1">cv. AL8/78</strain>
    </source>
</reference>
<reference evidence="1" key="4">
    <citation type="submission" date="2019-03" db="UniProtKB">
        <authorList>
            <consortium name="EnsemblPlants"/>
        </authorList>
    </citation>
    <scope>IDENTIFICATION</scope>
</reference>
<dbReference type="AlphaFoldDB" id="A0A453S7F6"/>
<keyword evidence="2" id="KW-1185">Reference proteome</keyword>
<protein>
    <submittedName>
        <fullName evidence="1">Uncharacterized protein</fullName>
    </submittedName>
</protein>